<dbReference type="OrthoDB" id="417037at2759"/>
<dbReference type="Proteomes" id="UP000235965">
    <property type="component" value="Unassembled WGS sequence"/>
</dbReference>
<feature type="transmembrane region" description="Helical" evidence="5">
    <location>
        <begin position="226"/>
        <end position="248"/>
    </location>
</feature>
<protein>
    <submittedName>
        <fullName evidence="7">UDP-sugar transporter UST74c</fullName>
    </submittedName>
</protein>
<organism evidence="7 8">
    <name type="scientific">Cryptotermes secundus</name>
    <dbReference type="NCBI Taxonomy" id="105785"/>
    <lineage>
        <taxon>Eukaryota</taxon>
        <taxon>Metazoa</taxon>
        <taxon>Ecdysozoa</taxon>
        <taxon>Arthropoda</taxon>
        <taxon>Hexapoda</taxon>
        <taxon>Insecta</taxon>
        <taxon>Pterygota</taxon>
        <taxon>Neoptera</taxon>
        <taxon>Polyneoptera</taxon>
        <taxon>Dictyoptera</taxon>
        <taxon>Blattodea</taxon>
        <taxon>Blattoidea</taxon>
        <taxon>Termitoidae</taxon>
        <taxon>Kalotermitidae</taxon>
        <taxon>Cryptotermitinae</taxon>
        <taxon>Cryptotermes</taxon>
    </lineage>
</organism>
<keyword evidence="3 5" id="KW-1133">Transmembrane helix</keyword>
<feature type="transmembrane region" description="Helical" evidence="5">
    <location>
        <begin position="12"/>
        <end position="32"/>
    </location>
</feature>
<evidence type="ECO:0000313" key="8">
    <source>
        <dbReference type="Proteomes" id="UP000235965"/>
    </source>
</evidence>
<feature type="transmembrane region" description="Helical" evidence="5">
    <location>
        <begin position="82"/>
        <end position="98"/>
    </location>
</feature>
<sequence>MGTTDVEAGSSMFLRMGSAALYGAASFLITVVNKTVLTTYHFPSYQVLGMGQMAATVVILYISKRLGLLSFPHLDSSVFRKIWPLPFIYMGNLVSGLGGTKELSLPMLTVLRRFSILMTMMGELYFLGTRPTAAVQLSVYTMIAGAMIAASNDLAYSPLGYSLVLVNDAFTAANGVCMKSKLDSAELGKHGLMFYNALFMLLPATGLAWFTGDLDRAYAYTGWDNIFFLAQFAGSCVMGCLLTYTIILCTMHNSALTTTVIGCLKNVCITYFGMVIGGDYVFSWVNFAGINVSVMGSLLYSWVTFKRPDKPVPKETLTV</sequence>
<comment type="caution">
    <text evidence="7">The sequence shown here is derived from an EMBL/GenBank/DDBJ whole genome shotgun (WGS) entry which is preliminary data.</text>
</comment>
<dbReference type="EMBL" id="NEVH01022635">
    <property type="protein sequence ID" value="PNF18612.1"/>
    <property type="molecule type" value="Genomic_DNA"/>
</dbReference>
<dbReference type="STRING" id="105785.A0A2J7PQK6"/>
<feature type="transmembrane region" description="Helical" evidence="5">
    <location>
        <begin position="192"/>
        <end position="211"/>
    </location>
</feature>
<evidence type="ECO:0000256" key="4">
    <source>
        <dbReference type="ARBA" id="ARBA00023136"/>
    </source>
</evidence>
<keyword evidence="7" id="KW-0813">Transport</keyword>
<keyword evidence="4 5" id="KW-0472">Membrane</keyword>
<feature type="transmembrane region" description="Helical" evidence="5">
    <location>
        <begin position="282"/>
        <end position="303"/>
    </location>
</feature>
<comment type="subcellular location">
    <subcellularLocation>
        <location evidence="1">Membrane</location>
        <topology evidence="1">Multi-pass membrane protein</topology>
    </subcellularLocation>
</comment>
<feature type="transmembrane region" description="Helical" evidence="5">
    <location>
        <begin position="255"/>
        <end position="276"/>
    </location>
</feature>
<dbReference type="InParanoid" id="A0A2J7PQK6"/>
<dbReference type="Pfam" id="PF03151">
    <property type="entry name" value="TPT"/>
    <property type="match status" value="1"/>
</dbReference>
<feature type="domain" description="Sugar phosphate transporter" evidence="6">
    <location>
        <begin position="25"/>
        <end position="301"/>
    </location>
</feature>
<evidence type="ECO:0000256" key="5">
    <source>
        <dbReference type="SAM" id="Phobius"/>
    </source>
</evidence>
<evidence type="ECO:0000256" key="3">
    <source>
        <dbReference type="ARBA" id="ARBA00022989"/>
    </source>
</evidence>
<accession>A0A2J7PQK6</accession>
<keyword evidence="7" id="KW-0762">Sugar transport</keyword>
<keyword evidence="8" id="KW-1185">Reference proteome</keyword>
<evidence type="ECO:0000256" key="1">
    <source>
        <dbReference type="ARBA" id="ARBA00004141"/>
    </source>
</evidence>
<reference evidence="7 8" key="1">
    <citation type="submission" date="2017-12" db="EMBL/GenBank/DDBJ databases">
        <title>Hemimetabolous genomes reveal molecular basis of termite eusociality.</title>
        <authorList>
            <person name="Harrison M.C."/>
            <person name="Jongepier E."/>
            <person name="Robertson H.M."/>
            <person name="Arning N."/>
            <person name="Bitard-Feildel T."/>
            <person name="Chao H."/>
            <person name="Childers C.P."/>
            <person name="Dinh H."/>
            <person name="Doddapaneni H."/>
            <person name="Dugan S."/>
            <person name="Gowin J."/>
            <person name="Greiner C."/>
            <person name="Han Y."/>
            <person name="Hu H."/>
            <person name="Hughes D.S.T."/>
            <person name="Huylmans A.-K."/>
            <person name="Kemena C."/>
            <person name="Kremer L.P.M."/>
            <person name="Lee S.L."/>
            <person name="Lopez-Ezquerra A."/>
            <person name="Mallet L."/>
            <person name="Monroy-Kuhn J.M."/>
            <person name="Moser A."/>
            <person name="Murali S.C."/>
            <person name="Muzny D.M."/>
            <person name="Otani S."/>
            <person name="Piulachs M.-D."/>
            <person name="Poelchau M."/>
            <person name="Qu J."/>
            <person name="Schaub F."/>
            <person name="Wada-Katsumata A."/>
            <person name="Worley K.C."/>
            <person name="Xie Q."/>
            <person name="Ylla G."/>
            <person name="Poulsen M."/>
            <person name="Gibbs R.A."/>
            <person name="Schal C."/>
            <person name="Richards S."/>
            <person name="Belles X."/>
            <person name="Korb J."/>
            <person name="Bornberg-Bauer E."/>
        </authorList>
    </citation>
    <scope>NUCLEOTIDE SEQUENCE [LARGE SCALE GENOMIC DNA]</scope>
    <source>
        <tissue evidence="7">Whole body</tissue>
    </source>
</reference>
<dbReference type="InterPro" id="IPR050186">
    <property type="entry name" value="TPT_transporter"/>
</dbReference>
<evidence type="ECO:0000256" key="2">
    <source>
        <dbReference type="ARBA" id="ARBA00022692"/>
    </source>
</evidence>
<dbReference type="GO" id="GO:0016020">
    <property type="term" value="C:membrane"/>
    <property type="evidence" value="ECO:0007669"/>
    <property type="project" value="UniProtKB-SubCell"/>
</dbReference>
<name>A0A2J7PQK6_9NEOP</name>
<dbReference type="InterPro" id="IPR004853">
    <property type="entry name" value="Sugar_P_trans_dom"/>
</dbReference>
<keyword evidence="2 5" id="KW-0812">Transmembrane</keyword>
<proteinExistence type="predicted"/>
<feature type="transmembrane region" description="Helical" evidence="5">
    <location>
        <begin position="44"/>
        <end position="62"/>
    </location>
</feature>
<evidence type="ECO:0000313" key="7">
    <source>
        <dbReference type="EMBL" id="PNF18612.1"/>
    </source>
</evidence>
<dbReference type="PANTHER" id="PTHR11132">
    <property type="entry name" value="SOLUTE CARRIER FAMILY 35"/>
    <property type="match status" value="1"/>
</dbReference>
<dbReference type="AlphaFoldDB" id="A0A2J7PQK6"/>
<gene>
    <name evidence="7" type="primary">frc</name>
    <name evidence="7" type="ORF">B7P43_G05052</name>
</gene>
<evidence type="ECO:0000259" key="6">
    <source>
        <dbReference type="Pfam" id="PF03151"/>
    </source>
</evidence>
<feature type="transmembrane region" description="Helical" evidence="5">
    <location>
        <begin position="133"/>
        <end position="150"/>
    </location>
</feature>
<dbReference type="FunCoup" id="A0A2J7PQK6">
    <property type="interactions" value="387"/>
</dbReference>